<dbReference type="InterPro" id="IPR011051">
    <property type="entry name" value="RmlC_Cupin_sf"/>
</dbReference>
<sequence length="161" mass="18569">VPPDRSYPEINILLSGPFKARELMPDFELQYVINEDTVPNNETLVWNHSIFPAGAQHHKHLHKNADEVAYVVSGRCIAGVTIDGKDVELVCGPGMCIWASRGQAHWHKNPFDEPCEFVGVLRMFESGKEWLCRYEDRRREEKEITNRCIPFNAWYLILSQS</sequence>
<dbReference type="InterPro" id="IPR014710">
    <property type="entry name" value="RmlC-like_jellyroll"/>
</dbReference>
<dbReference type="SUPFAM" id="SSF51182">
    <property type="entry name" value="RmlC-like cupins"/>
    <property type="match status" value="1"/>
</dbReference>
<feature type="domain" description="Cupin type-2" evidence="1">
    <location>
        <begin position="50"/>
        <end position="118"/>
    </location>
</feature>
<dbReference type="Pfam" id="PF07883">
    <property type="entry name" value="Cupin_2"/>
    <property type="match status" value="1"/>
</dbReference>
<evidence type="ECO:0000313" key="2">
    <source>
        <dbReference type="EMBL" id="KKK45416.1"/>
    </source>
</evidence>
<comment type="caution">
    <text evidence="2">The sequence shown here is derived from an EMBL/GenBank/DDBJ whole genome shotgun (WGS) entry which is preliminary data.</text>
</comment>
<dbReference type="InterPro" id="IPR013096">
    <property type="entry name" value="Cupin_2"/>
</dbReference>
<reference evidence="2" key="1">
    <citation type="journal article" date="2015" name="Nature">
        <title>Complex archaea that bridge the gap between prokaryotes and eukaryotes.</title>
        <authorList>
            <person name="Spang A."/>
            <person name="Saw J.H."/>
            <person name="Jorgensen S.L."/>
            <person name="Zaremba-Niedzwiedzka K."/>
            <person name="Martijn J."/>
            <person name="Lind A.E."/>
            <person name="van Eijk R."/>
            <person name="Schleper C."/>
            <person name="Guy L."/>
            <person name="Ettema T.J."/>
        </authorList>
    </citation>
    <scope>NUCLEOTIDE SEQUENCE</scope>
</reference>
<dbReference type="AlphaFoldDB" id="A0A0F8YBB8"/>
<gene>
    <name evidence="2" type="ORF">LCGC14_3165550</name>
</gene>
<dbReference type="EMBL" id="LAZR01070091">
    <property type="protein sequence ID" value="KKK45416.1"/>
    <property type="molecule type" value="Genomic_DNA"/>
</dbReference>
<accession>A0A0F8YBB8</accession>
<protein>
    <recommendedName>
        <fullName evidence="1">Cupin type-2 domain-containing protein</fullName>
    </recommendedName>
</protein>
<organism evidence="2">
    <name type="scientific">marine sediment metagenome</name>
    <dbReference type="NCBI Taxonomy" id="412755"/>
    <lineage>
        <taxon>unclassified sequences</taxon>
        <taxon>metagenomes</taxon>
        <taxon>ecological metagenomes</taxon>
    </lineage>
</organism>
<dbReference type="Gene3D" id="2.60.120.10">
    <property type="entry name" value="Jelly Rolls"/>
    <property type="match status" value="1"/>
</dbReference>
<evidence type="ECO:0000259" key="1">
    <source>
        <dbReference type="Pfam" id="PF07883"/>
    </source>
</evidence>
<name>A0A0F8YBB8_9ZZZZ</name>
<feature type="non-terminal residue" evidence="2">
    <location>
        <position position="1"/>
    </location>
</feature>
<proteinExistence type="predicted"/>